<organism evidence="1 2">
    <name type="scientific">Jejuia spongiicola</name>
    <dbReference type="NCBI Taxonomy" id="2942207"/>
    <lineage>
        <taxon>Bacteria</taxon>
        <taxon>Pseudomonadati</taxon>
        <taxon>Bacteroidota</taxon>
        <taxon>Flavobacteriia</taxon>
        <taxon>Flavobacteriales</taxon>
        <taxon>Flavobacteriaceae</taxon>
        <taxon>Jejuia</taxon>
    </lineage>
</organism>
<dbReference type="RefSeq" id="WP_249972697.1">
    <property type="nucleotide sequence ID" value="NZ_JAMFLZ010000003.1"/>
</dbReference>
<dbReference type="EMBL" id="JAMFLZ010000003">
    <property type="protein sequence ID" value="MCL6294915.1"/>
    <property type="molecule type" value="Genomic_DNA"/>
</dbReference>
<sequence length="93" mass="11045">MHLITLEKLGVYIKFHGEYDLLFEKGVKESERKGITGEEFGFIHQLVSNITMINTNKYSKEMVALMEKENEQCRKFMTDDVYNKILEYDWSNI</sequence>
<reference evidence="1" key="1">
    <citation type="submission" date="2022-05" db="EMBL/GenBank/DDBJ databases">
        <authorList>
            <person name="Park J.-S."/>
        </authorList>
    </citation>
    <scope>NUCLEOTIDE SEQUENCE</scope>
    <source>
        <strain evidence="1">2012CJ34-3</strain>
    </source>
</reference>
<comment type="caution">
    <text evidence="1">The sequence shown here is derived from an EMBL/GenBank/DDBJ whole genome shotgun (WGS) entry which is preliminary data.</text>
</comment>
<dbReference type="Proteomes" id="UP001165381">
    <property type="component" value="Unassembled WGS sequence"/>
</dbReference>
<proteinExistence type="predicted"/>
<gene>
    <name evidence="1" type="ORF">M3P09_07925</name>
</gene>
<evidence type="ECO:0000313" key="2">
    <source>
        <dbReference type="Proteomes" id="UP001165381"/>
    </source>
</evidence>
<keyword evidence="2" id="KW-1185">Reference proteome</keyword>
<name>A0ABT0QD59_9FLAO</name>
<evidence type="ECO:0000313" key="1">
    <source>
        <dbReference type="EMBL" id="MCL6294915.1"/>
    </source>
</evidence>
<protein>
    <submittedName>
        <fullName evidence="1">Uncharacterized protein</fullName>
    </submittedName>
</protein>
<accession>A0ABT0QD59</accession>